<feature type="domain" description="TonB-dependent receptor plug" evidence="13">
    <location>
        <begin position="57"/>
        <end position="162"/>
    </location>
</feature>
<name>A0A366MUY7_9BACT</name>
<dbReference type="AlphaFoldDB" id="A0A366MUY7"/>
<keyword evidence="4 10" id="KW-0812">Transmembrane</keyword>
<evidence type="ECO:0000256" key="9">
    <source>
        <dbReference type="ARBA" id="ARBA00023237"/>
    </source>
</evidence>
<accession>A0A366MUY7</accession>
<dbReference type="OrthoDB" id="9800913at2"/>
<evidence type="ECO:0000256" key="3">
    <source>
        <dbReference type="ARBA" id="ARBA00022452"/>
    </source>
</evidence>
<protein>
    <recommendedName>
        <fullName evidence="16">TonB-dependent receptor</fullName>
    </recommendedName>
</protein>
<keyword evidence="5" id="KW-0732">Signal</keyword>
<evidence type="ECO:0000256" key="8">
    <source>
        <dbReference type="ARBA" id="ARBA00023170"/>
    </source>
</evidence>
<dbReference type="Gene3D" id="2.40.170.20">
    <property type="entry name" value="TonB-dependent receptor, beta-barrel domain"/>
    <property type="match status" value="1"/>
</dbReference>
<keyword evidence="7 10" id="KW-0472">Membrane</keyword>
<evidence type="ECO:0000259" key="12">
    <source>
        <dbReference type="Pfam" id="PF00593"/>
    </source>
</evidence>
<gene>
    <name evidence="14" type="ORF">CRU91_04840</name>
</gene>
<evidence type="ECO:0000256" key="6">
    <source>
        <dbReference type="ARBA" id="ARBA00023077"/>
    </source>
</evidence>
<dbReference type="InterPro" id="IPR000531">
    <property type="entry name" value="Beta-barrel_TonB"/>
</dbReference>
<organism evidence="14 15">
    <name type="scientific">Aliarcobacter vitoriensis</name>
    <dbReference type="NCBI Taxonomy" id="2011099"/>
    <lineage>
        <taxon>Bacteria</taxon>
        <taxon>Pseudomonadati</taxon>
        <taxon>Campylobacterota</taxon>
        <taxon>Epsilonproteobacteria</taxon>
        <taxon>Campylobacterales</taxon>
        <taxon>Arcobacteraceae</taxon>
        <taxon>Aliarcobacter</taxon>
    </lineage>
</organism>
<keyword evidence="3 10" id="KW-1134">Transmembrane beta strand</keyword>
<evidence type="ECO:0000313" key="15">
    <source>
        <dbReference type="Proteomes" id="UP000252669"/>
    </source>
</evidence>
<keyword evidence="9 10" id="KW-0998">Cell outer membrane</keyword>
<dbReference type="Proteomes" id="UP000252669">
    <property type="component" value="Unassembled WGS sequence"/>
</dbReference>
<evidence type="ECO:0008006" key="16">
    <source>
        <dbReference type="Google" id="ProtNLM"/>
    </source>
</evidence>
<keyword evidence="8" id="KW-0675">Receptor</keyword>
<dbReference type="Pfam" id="PF00593">
    <property type="entry name" value="TonB_dep_Rec_b-barrel"/>
    <property type="match status" value="1"/>
</dbReference>
<feature type="domain" description="TonB-dependent receptor-like beta-barrel" evidence="12">
    <location>
        <begin position="239"/>
        <end position="678"/>
    </location>
</feature>
<keyword evidence="2 10" id="KW-0813">Transport</keyword>
<dbReference type="InterPro" id="IPR039426">
    <property type="entry name" value="TonB-dep_rcpt-like"/>
</dbReference>
<evidence type="ECO:0000256" key="10">
    <source>
        <dbReference type="PROSITE-ProRule" id="PRU01360"/>
    </source>
</evidence>
<evidence type="ECO:0000313" key="14">
    <source>
        <dbReference type="EMBL" id="RBQ29414.1"/>
    </source>
</evidence>
<dbReference type="GO" id="GO:0044718">
    <property type="term" value="P:siderophore transmembrane transport"/>
    <property type="evidence" value="ECO:0007669"/>
    <property type="project" value="TreeGrafter"/>
</dbReference>
<reference evidence="14 15" key="1">
    <citation type="submission" date="2017-10" db="EMBL/GenBank/DDBJ databases">
        <title>Genomics of the genus Arcobacter.</title>
        <authorList>
            <person name="Perez-Cataluna A."/>
            <person name="Figueras M.J."/>
        </authorList>
    </citation>
    <scope>NUCLEOTIDE SEQUENCE [LARGE SCALE GENOMIC DNA]</scope>
    <source>
        <strain evidence="14 15">CECT 9230</strain>
    </source>
</reference>
<dbReference type="InterPro" id="IPR012910">
    <property type="entry name" value="Plug_dom"/>
</dbReference>
<evidence type="ECO:0000256" key="4">
    <source>
        <dbReference type="ARBA" id="ARBA00022692"/>
    </source>
</evidence>
<evidence type="ECO:0000256" key="1">
    <source>
        <dbReference type="ARBA" id="ARBA00004571"/>
    </source>
</evidence>
<dbReference type="PROSITE" id="PS52016">
    <property type="entry name" value="TONB_DEPENDENT_REC_3"/>
    <property type="match status" value="1"/>
</dbReference>
<dbReference type="InterPro" id="IPR037066">
    <property type="entry name" value="Plug_dom_sf"/>
</dbReference>
<dbReference type="PANTHER" id="PTHR30069:SF29">
    <property type="entry name" value="HEMOGLOBIN AND HEMOGLOBIN-HAPTOGLOBIN-BINDING PROTEIN 1-RELATED"/>
    <property type="match status" value="1"/>
</dbReference>
<evidence type="ECO:0000256" key="7">
    <source>
        <dbReference type="ARBA" id="ARBA00023136"/>
    </source>
</evidence>
<comment type="similarity">
    <text evidence="10 11">Belongs to the TonB-dependent receptor family.</text>
</comment>
<proteinExistence type="inferred from homology"/>
<dbReference type="GO" id="GO:0015344">
    <property type="term" value="F:siderophore uptake transmembrane transporter activity"/>
    <property type="evidence" value="ECO:0007669"/>
    <property type="project" value="TreeGrafter"/>
</dbReference>
<evidence type="ECO:0000256" key="2">
    <source>
        <dbReference type="ARBA" id="ARBA00022448"/>
    </source>
</evidence>
<sequence>MIFRYIILSFLLIFNSFLNANEYKFDLMDDIFDLDLEQLKTMKLTTASKSIQVLDVAPTKIIIITKEQIEQRGYRGLDDLLNDLPAIQILRHADSGIINQIGIRGIMGNNYFKILQDGIEIDQTDGEFMSVSMQYPLIGIEKVEILYGAASVIYGADAMSGVINLVTSSKENGQIGVWAGKDRYKYFYANQSIKINDGLLSYKAHLHTDQDYNFDKKYRDNFKNTNQSNNFQPHETKSASLKYLKGGFDIGANYSYSSESTLISMNGDNANKNRNIFDKNANLNTQKINTYLRYETDIFWDMSSTTTLSYSQTEFLNDSYFRNRYTGCDADYNCFKGYQYSKSKKYSLEETLNKQIKNHDITIGTNFDWYDVTPIGYQGIKKGKDKLYLIQDGNNAYLSNIKAPNYEQKWHNIAFYIQDQITLNDNFEIALAARYDENSNYESSFNPRIALIHKNNSLTQKFIYSQAFLAPSNNVKYKSYGALNKDSNGELYFNEARVGNSDLQPEKSKTYEYNLFLHLSSNDQIVFSTYYTNIEDIILIEEPLPSGKYNDIQINNPKSAQNAADSHIYGGDISYMGHSYFSGYDINYWANYSYINGKIDYEYDYNLPFLASHVFKAGSTFRYKDFTFSPSLRWLSPIKVAPFDDITDRTTNGYFIANLYASYNITKSQKIALRVDNIFDEHYFTPRYNSSKRYVSPQDTRMTYISYTINF</sequence>
<dbReference type="GO" id="GO:0009279">
    <property type="term" value="C:cell outer membrane"/>
    <property type="evidence" value="ECO:0007669"/>
    <property type="project" value="UniProtKB-SubCell"/>
</dbReference>
<evidence type="ECO:0000259" key="13">
    <source>
        <dbReference type="Pfam" id="PF07715"/>
    </source>
</evidence>
<dbReference type="PANTHER" id="PTHR30069">
    <property type="entry name" value="TONB-DEPENDENT OUTER MEMBRANE RECEPTOR"/>
    <property type="match status" value="1"/>
</dbReference>
<dbReference type="EMBL" id="PDKB01000006">
    <property type="protein sequence ID" value="RBQ29414.1"/>
    <property type="molecule type" value="Genomic_DNA"/>
</dbReference>
<dbReference type="SUPFAM" id="SSF56935">
    <property type="entry name" value="Porins"/>
    <property type="match status" value="1"/>
</dbReference>
<evidence type="ECO:0000256" key="11">
    <source>
        <dbReference type="RuleBase" id="RU003357"/>
    </source>
</evidence>
<evidence type="ECO:0000256" key="5">
    <source>
        <dbReference type="ARBA" id="ARBA00022729"/>
    </source>
</evidence>
<dbReference type="Gene3D" id="2.170.130.10">
    <property type="entry name" value="TonB-dependent receptor, plug domain"/>
    <property type="match status" value="1"/>
</dbReference>
<dbReference type="Pfam" id="PF07715">
    <property type="entry name" value="Plug"/>
    <property type="match status" value="1"/>
</dbReference>
<dbReference type="RefSeq" id="WP_113893944.1">
    <property type="nucleotide sequence ID" value="NZ_JANJGA010000006.1"/>
</dbReference>
<keyword evidence="15" id="KW-1185">Reference proteome</keyword>
<keyword evidence="6 11" id="KW-0798">TonB box</keyword>
<comment type="caution">
    <text evidence="14">The sequence shown here is derived from an EMBL/GenBank/DDBJ whole genome shotgun (WGS) entry which is preliminary data.</text>
</comment>
<comment type="subcellular location">
    <subcellularLocation>
        <location evidence="1 10">Cell outer membrane</location>
        <topology evidence="1 10">Multi-pass membrane protein</topology>
    </subcellularLocation>
</comment>
<dbReference type="InterPro" id="IPR036942">
    <property type="entry name" value="Beta-barrel_TonB_sf"/>
</dbReference>